<dbReference type="Gene3D" id="2.20.28.120">
    <property type="entry name" value="Ribosomal protein L33"/>
    <property type="match status" value="1"/>
</dbReference>
<keyword evidence="3" id="KW-0687">Ribonucleoprotein</keyword>
<name>A0A7S6PV94_9STRA</name>
<evidence type="ECO:0000256" key="3">
    <source>
        <dbReference type="ARBA" id="ARBA00023274"/>
    </source>
</evidence>
<dbReference type="NCBIfam" id="TIGR01023">
    <property type="entry name" value="rpmG_bact"/>
    <property type="match status" value="1"/>
</dbReference>
<gene>
    <name evidence="5" type="primary">rpl33</name>
    <name evidence="5" type="ORF">SpumellaPt_p043</name>
</gene>
<dbReference type="Pfam" id="PF00471">
    <property type="entry name" value="Ribosomal_L33"/>
    <property type="match status" value="1"/>
</dbReference>
<dbReference type="InterPro" id="IPR001705">
    <property type="entry name" value="Ribosomal_bL33"/>
</dbReference>
<dbReference type="GO" id="GO:0005737">
    <property type="term" value="C:cytoplasm"/>
    <property type="evidence" value="ECO:0007669"/>
    <property type="project" value="UniProtKB-ARBA"/>
</dbReference>
<dbReference type="InterPro" id="IPR018264">
    <property type="entry name" value="Ribosomal_bL33_CS"/>
</dbReference>
<reference evidence="5" key="1">
    <citation type="journal article" date="2020" name="Front. Plant Sci.">
        <title>Comparative Plastid Genomics of Non-Photosynthetic Chrysophytes: Genome Reduction and Compaction.</title>
        <authorList>
            <person name="Kim J.I."/>
            <person name="Jeong M."/>
            <person name="Archibald J.M."/>
            <person name="Shin W."/>
        </authorList>
    </citation>
    <scope>NUCLEOTIDE SEQUENCE</scope>
    <source>
        <strain evidence="5">Baekdong012001B8</strain>
    </source>
</reference>
<proteinExistence type="inferred from homology"/>
<dbReference type="HAMAP" id="MF_00294">
    <property type="entry name" value="Ribosomal_bL33"/>
    <property type="match status" value="1"/>
</dbReference>
<organism evidence="5">
    <name type="scientific">Spumella sp. Baekdong012001B8</name>
    <dbReference type="NCBI Taxonomy" id="2782410"/>
    <lineage>
        <taxon>Eukaryota</taxon>
        <taxon>Sar</taxon>
        <taxon>Stramenopiles</taxon>
        <taxon>Ochrophyta</taxon>
        <taxon>Chrysophyceae</taxon>
        <taxon>Chromulinales</taxon>
        <taxon>Chromulinaceae</taxon>
        <taxon>Spumella</taxon>
    </lineage>
</organism>
<comment type="similarity">
    <text evidence="1">Belongs to the bacterial ribosomal protein bL33 family.</text>
</comment>
<dbReference type="SUPFAM" id="SSF57829">
    <property type="entry name" value="Zn-binding ribosomal proteins"/>
    <property type="match status" value="1"/>
</dbReference>
<keyword evidence="5" id="KW-0934">Plastid</keyword>
<dbReference type="NCBIfam" id="NF001860">
    <property type="entry name" value="PRK00595.1"/>
    <property type="match status" value="1"/>
</dbReference>
<dbReference type="InterPro" id="IPR038584">
    <property type="entry name" value="Ribosomal_bL33_sf"/>
</dbReference>
<dbReference type="AlphaFoldDB" id="A0A7S6PV94"/>
<accession>A0A7S6PV94</accession>
<geneLocation type="plastid" evidence="5"/>
<sequence>MAKQKSPRVLVTLECCECRQKVAKRTLGVSRYLSSKNKRNTPKKLELGKYCKYCNKHTIHKEIK</sequence>
<dbReference type="PANTHER" id="PTHR43168">
    <property type="entry name" value="50S RIBOSOMAL PROTEIN L33, CHLOROPLASTIC"/>
    <property type="match status" value="1"/>
</dbReference>
<protein>
    <recommendedName>
        <fullName evidence="4">Large ribosomal subunit protein bL33c</fullName>
    </recommendedName>
</protein>
<dbReference type="GO" id="GO:0003735">
    <property type="term" value="F:structural constituent of ribosome"/>
    <property type="evidence" value="ECO:0007669"/>
    <property type="project" value="InterPro"/>
</dbReference>
<dbReference type="GO" id="GO:0005840">
    <property type="term" value="C:ribosome"/>
    <property type="evidence" value="ECO:0007669"/>
    <property type="project" value="UniProtKB-KW"/>
</dbReference>
<dbReference type="PROSITE" id="PS00582">
    <property type="entry name" value="RIBOSOMAL_L33"/>
    <property type="match status" value="1"/>
</dbReference>
<dbReference type="GO" id="GO:0006412">
    <property type="term" value="P:translation"/>
    <property type="evidence" value="ECO:0007669"/>
    <property type="project" value="InterPro"/>
</dbReference>
<keyword evidence="2 5" id="KW-0689">Ribosomal protein</keyword>
<evidence type="ECO:0000256" key="2">
    <source>
        <dbReference type="ARBA" id="ARBA00022980"/>
    </source>
</evidence>
<dbReference type="EMBL" id="MN935479">
    <property type="protein sequence ID" value="QOU10741.1"/>
    <property type="molecule type" value="Genomic_DNA"/>
</dbReference>
<dbReference type="NCBIfam" id="NF001764">
    <property type="entry name" value="PRK00504.1"/>
    <property type="match status" value="1"/>
</dbReference>
<dbReference type="GO" id="GO:1990904">
    <property type="term" value="C:ribonucleoprotein complex"/>
    <property type="evidence" value="ECO:0007669"/>
    <property type="project" value="UniProtKB-KW"/>
</dbReference>
<dbReference type="InterPro" id="IPR011332">
    <property type="entry name" value="Ribosomal_zn-bd"/>
</dbReference>
<evidence type="ECO:0000313" key="5">
    <source>
        <dbReference type="EMBL" id="QOU10741.1"/>
    </source>
</evidence>
<evidence type="ECO:0000256" key="1">
    <source>
        <dbReference type="ARBA" id="ARBA00007596"/>
    </source>
</evidence>
<dbReference type="PANTHER" id="PTHR43168:SF2">
    <property type="entry name" value="LARGE RIBOSOMAL SUBUNIT PROTEIN BL33C"/>
    <property type="match status" value="1"/>
</dbReference>
<evidence type="ECO:0000256" key="4">
    <source>
        <dbReference type="ARBA" id="ARBA00035276"/>
    </source>
</evidence>